<dbReference type="InterPro" id="IPR036908">
    <property type="entry name" value="RlpA-like_sf"/>
</dbReference>
<dbReference type="RefSeq" id="WP_008489164.1">
    <property type="nucleotide sequence ID" value="NZ_AMRG01000011.1"/>
</dbReference>
<dbReference type="Pfam" id="PF05036">
    <property type="entry name" value="SPOR"/>
    <property type="match status" value="1"/>
</dbReference>
<evidence type="ECO:0000259" key="7">
    <source>
        <dbReference type="PROSITE" id="PS51724"/>
    </source>
</evidence>
<evidence type="ECO:0000256" key="3">
    <source>
        <dbReference type="ARBA" id="ARBA00023316"/>
    </source>
</evidence>
<dbReference type="SUPFAM" id="SSF50685">
    <property type="entry name" value="Barwin-like endoglucanases"/>
    <property type="match status" value="1"/>
</dbReference>
<dbReference type="CDD" id="cd22268">
    <property type="entry name" value="DPBB_RlpA-like"/>
    <property type="match status" value="1"/>
</dbReference>
<dbReference type="PATRIC" id="fig|740709.3.peg.1903"/>
<evidence type="ECO:0000256" key="2">
    <source>
        <dbReference type="ARBA" id="ARBA00023239"/>
    </source>
</evidence>
<evidence type="ECO:0000256" key="5">
    <source>
        <dbReference type="RuleBase" id="RU003495"/>
    </source>
</evidence>
<evidence type="ECO:0000256" key="6">
    <source>
        <dbReference type="SAM" id="MobiDB-lite"/>
    </source>
</evidence>
<evidence type="ECO:0000256" key="1">
    <source>
        <dbReference type="ARBA" id="ARBA00022729"/>
    </source>
</evidence>
<dbReference type="GO" id="GO:0071555">
    <property type="term" value="P:cell wall organization"/>
    <property type="evidence" value="ECO:0007669"/>
    <property type="project" value="UniProtKB-KW"/>
</dbReference>
<dbReference type="HAMAP" id="MF_02071">
    <property type="entry name" value="RlpA"/>
    <property type="match status" value="1"/>
</dbReference>
<keyword evidence="2 4" id="KW-0456">Lyase</keyword>
<dbReference type="GO" id="GO:0000270">
    <property type="term" value="P:peptidoglycan metabolic process"/>
    <property type="evidence" value="ECO:0007669"/>
    <property type="project" value="UniProtKB-UniRule"/>
</dbReference>
<evidence type="ECO:0000313" key="9">
    <source>
        <dbReference type="Proteomes" id="UP000014115"/>
    </source>
</evidence>
<dbReference type="InterPro" id="IPR009009">
    <property type="entry name" value="RlpA-like_DPBB"/>
</dbReference>
<evidence type="ECO:0000313" key="8">
    <source>
        <dbReference type="EMBL" id="EKE82810.1"/>
    </source>
</evidence>
<dbReference type="eggNOG" id="COG0797">
    <property type="taxonomic scope" value="Bacteria"/>
</dbReference>
<comment type="similarity">
    <text evidence="4 5">Belongs to the RlpA family.</text>
</comment>
<feature type="domain" description="SPOR" evidence="7">
    <location>
        <begin position="187"/>
        <end position="264"/>
    </location>
</feature>
<dbReference type="FunFam" id="2.40.40.10:FF:000003">
    <property type="entry name" value="Endolytic peptidoglycan transglycosylase RlpA"/>
    <property type="match status" value="1"/>
</dbReference>
<comment type="function">
    <text evidence="4">Lytic transglycosylase with a strong preference for naked glycan strands that lack stem peptides.</text>
</comment>
<dbReference type="PANTHER" id="PTHR34183:SF1">
    <property type="entry name" value="ENDOLYTIC PEPTIDOGLYCAN TRANSGLYCOSYLASE RLPA"/>
    <property type="match status" value="1"/>
</dbReference>
<organism evidence="8 9">
    <name type="scientific">Idiomarina xiamenensis 10-D-4</name>
    <dbReference type="NCBI Taxonomy" id="740709"/>
    <lineage>
        <taxon>Bacteria</taxon>
        <taxon>Pseudomonadati</taxon>
        <taxon>Pseudomonadota</taxon>
        <taxon>Gammaproteobacteria</taxon>
        <taxon>Alteromonadales</taxon>
        <taxon>Idiomarinaceae</taxon>
        <taxon>Idiomarina</taxon>
    </lineage>
</organism>
<accession>K2KYM6</accession>
<protein>
    <recommendedName>
        <fullName evidence="4">Endolytic peptidoglycan transglycosylase RlpA</fullName>
        <ecNumber evidence="4">4.2.2.-</ecNumber>
    </recommendedName>
</protein>
<dbReference type="GO" id="GO:0042834">
    <property type="term" value="F:peptidoglycan binding"/>
    <property type="evidence" value="ECO:0007669"/>
    <property type="project" value="InterPro"/>
</dbReference>
<keyword evidence="8" id="KW-0449">Lipoprotein</keyword>
<dbReference type="EMBL" id="AMRG01000011">
    <property type="protein sequence ID" value="EKE82810.1"/>
    <property type="molecule type" value="Genomic_DNA"/>
</dbReference>
<sequence length="272" mass="29666">MGLLLLSACSSSSGPNSGRYKHDNDSAPTRMPTAAELRDPIPKVEPLSRGGNRQYELFGNTYSIIEDTNNFVQEGKASWYGRKFHGHLTSSGEFYDMYSMSAAHKRLPLPTYVRVTNLDNNKSVIVRVNDRGPFHQDRIIDVSYSAAYKLGMLQTGTANVRIESIAADQQPATPVLPLPQGGTEAASVTQTHYFIQVVAAANQQRLSTIADQLSQQHNVPATTEQDNGLYKVMLGPLPELAANRLLTAVRQQGYDGAFRVKAADSAAAAPEK</sequence>
<name>K2KYM6_9GAMM</name>
<proteinExistence type="inferred from homology"/>
<dbReference type="Gene3D" id="3.30.70.1070">
    <property type="entry name" value="Sporulation related repeat"/>
    <property type="match status" value="1"/>
</dbReference>
<dbReference type="InterPro" id="IPR007730">
    <property type="entry name" value="SPOR-like_dom"/>
</dbReference>
<dbReference type="Proteomes" id="UP000014115">
    <property type="component" value="Unassembled WGS sequence"/>
</dbReference>
<dbReference type="SUPFAM" id="SSF110997">
    <property type="entry name" value="Sporulation related repeat"/>
    <property type="match status" value="1"/>
</dbReference>
<evidence type="ECO:0000256" key="4">
    <source>
        <dbReference type="HAMAP-Rule" id="MF_02071"/>
    </source>
</evidence>
<dbReference type="PANTHER" id="PTHR34183">
    <property type="entry name" value="ENDOLYTIC PEPTIDOGLYCAN TRANSGLYCOSYLASE RLPA"/>
    <property type="match status" value="1"/>
</dbReference>
<feature type="region of interest" description="Disordered" evidence="6">
    <location>
        <begin position="9"/>
        <end position="34"/>
    </location>
</feature>
<keyword evidence="9" id="KW-1185">Reference proteome</keyword>
<dbReference type="PROSITE" id="PS51724">
    <property type="entry name" value="SPOR"/>
    <property type="match status" value="1"/>
</dbReference>
<dbReference type="Gene3D" id="2.40.40.10">
    <property type="entry name" value="RlpA-like domain"/>
    <property type="match status" value="1"/>
</dbReference>
<dbReference type="AlphaFoldDB" id="K2KYM6"/>
<dbReference type="STRING" id="740709.A10D4_09404"/>
<dbReference type="EC" id="4.2.2.-" evidence="4"/>
<keyword evidence="3 4" id="KW-0961">Cell wall biogenesis/degradation</keyword>
<comment type="caution">
    <text evidence="8">The sequence shown here is derived from an EMBL/GenBank/DDBJ whole genome shotgun (WGS) entry which is preliminary data.</text>
</comment>
<keyword evidence="1" id="KW-0732">Signal</keyword>
<dbReference type="InterPro" id="IPR012997">
    <property type="entry name" value="RplA"/>
</dbReference>
<reference evidence="8 9" key="1">
    <citation type="journal article" date="2012" name="J. Bacteriol.">
        <title>Genome Sequence of Idiomarina xiamenensis Type Strain 10-D-4.</title>
        <authorList>
            <person name="Lai Q."/>
            <person name="Wang L."/>
            <person name="Wang W."/>
            <person name="Shao Z."/>
        </authorList>
    </citation>
    <scope>NUCLEOTIDE SEQUENCE [LARGE SCALE GENOMIC DNA]</scope>
    <source>
        <strain evidence="8 9">10-D-4</strain>
    </source>
</reference>
<dbReference type="NCBIfam" id="TIGR00413">
    <property type="entry name" value="rlpA"/>
    <property type="match status" value="1"/>
</dbReference>
<dbReference type="InterPro" id="IPR034718">
    <property type="entry name" value="RlpA"/>
</dbReference>
<dbReference type="GO" id="GO:0009279">
    <property type="term" value="C:cell outer membrane"/>
    <property type="evidence" value="ECO:0007669"/>
    <property type="project" value="TreeGrafter"/>
</dbReference>
<gene>
    <name evidence="4" type="primary">rlpA</name>
    <name evidence="8" type="ORF">A10D4_09404</name>
</gene>
<dbReference type="Pfam" id="PF03330">
    <property type="entry name" value="DPBB_1"/>
    <property type="match status" value="1"/>
</dbReference>
<dbReference type="InterPro" id="IPR036680">
    <property type="entry name" value="SPOR-like_sf"/>
</dbReference>
<dbReference type="GO" id="GO:0008932">
    <property type="term" value="F:lytic endotransglycosylase activity"/>
    <property type="evidence" value="ECO:0007669"/>
    <property type="project" value="UniProtKB-UniRule"/>
</dbReference>